<evidence type="ECO:0000313" key="4">
    <source>
        <dbReference type="Proteomes" id="UP000677265"/>
    </source>
</evidence>
<dbReference type="RefSeq" id="WP_213140329.1">
    <property type="nucleotide sequence ID" value="NZ_JAGYPE020000001.1"/>
</dbReference>
<feature type="transmembrane region" description="Helical" evidence="1">
    <location>
        <begin position="6"/>
        <end position="22"/>
    </location>
</feature>
<accession>A0A942SV14</accession>
<gene>
    <name evidence="3" type="ORF">KHB02_000065</name>
    <name evidence="2" type="ORF">KHB02_02900</name>
</gene>
<dbReference type="EMBL" id="JAGYPE010000001">
    <property type="protein sequence ID" value="MBS4180333.1"/>
    <property type="molecule type" value="Genomic_DNA"/>
</dbReference>
<comment type="caution">
    <text evidence="2">The sequence shown here is derived from an EMBL/GenBank/DDBJ whole genome shotgun (WGS) entry which is preliminary data.</text>
</comment>
<organism evidence="2">
    <name type="scientific">Neobacillus citreus</name>
    <dbReference type="NCBI Taxonomy" id="2833578"/>
    <lineage>
        <taxon>Bacteria</taxon>
        <taxon>Bacillati</taxon>
        <taxon>Bacillota</taxon>
        <taxon>Bacilli</taxon>
        <taxon>Bacillales</taxon>
        <taxon>Bacillaceae</taxon>
        <taxon>Neobacillus</taxon>
    </lineage>
</organism>
<sequence>MLSYITLALLIVNFIVLVTVYTKGKSRGEEGANQQLEQKILDIERRITHELSELKMTIGQVQLKLKLKEKGLTTNKRAENPPEPSHKTVELQVSKDNYTKEILKLKERGLTGEQIARKLKMEYEEVSYILEFAARNT</sequence>
<dbReference type="EMBL" id="JAGYPE020000001">
    <property type="protein sequence ID" value="MCH6263917.1"/>
    <property type="molecule type" value="Genomic_DNA"/>
</dbReference>
<evidence type="ECO:0000256" key="1">
    <source>
        <dbReference type="SAM" id="Phobius"/>
    </source>
</evidence>
<keyword evidence="1" id="KW-0812">Transmembrane</keyword>
<name>A0A942SV14_9BACI</name>
<dbReference type="Proteomes" id="UP000677265">
    <property type="component" value="Unassembled WGS sequence"/>
</dbReference>
<keyword evidence="4" id="KW-1185">Reference proteome</keyword>
<dbReference type="AlphaFoldDB" id="A0A942SV14"/>
<evidence type="ECO:0000313" key="3">
    <source>
        <dbReference type="EMBL" id="MCH6263917.1"/>
    </source>
</evidence>
<proteinExistence type="predicted"/>
<reference evidence="2" key="1">
    <citation type="submission" date="2021-05" db="EMBL/GenBank/DDBJ databases">
        <title>Novel Bacillus species.</title>
        <authorList>
            <person name="Liu G."/>
        </authorList>
    </citation>
    <scope>NUCLEOTIDE SEQUENCE</scope>
    <source>
        <strain evidence="2 4">FJAT-50051</strain>
    </source>
</reference>
<evidence type="ECO:0000313" key="2">
    <source>
        <dbReference type="EMBL" id="MBS4180333.1"/>
    </source>
</evidence>
<keyword evidence="1" id="KW-1133">Transmembrane helix</keyword>
<keyword evidence="1" id="KW-0472">Membrane</keyword>
<protein>
    <submittedName>
        <fullName evidence="2">Uncharacterized protein</fullName>
    </submittedName>
</protein>